<dbReference type="PROSITE" id="PS50003">
    <property type="entry name" value="PH_DOMAIN"/>
    <property type="match status" value="1"/>
</dbReference>
<reference evidence="6" key="1">
    <citation type="submission" date="2025-08" db="UniProtKB">
        <authorList>
            <consortium name="RefSeq"/>
        </authorList>
    </citation>
    <scope>IDENTIFICATION</scope>
    <source>
        <tissue evidence="6">Muscle</tissue>
    </source>
</reference>
<dbReference type="InterPro" id="IPR011993">
    <property type="entry name" value="PH-like_dom_sf"/>
</dbReference>
<dbReference type="Pfam" id="PF00621">
    <property type="entry name" value="RhoGEF"/>
    <property type="match status" value="1"/>
</dbReference>
<evidence type="ECO:0000256" key="1">
    <source>
        <dbReference type="ARBA" id="ARBA00004496"/>
    </source>
</evidence>
<dbReference type="SMART" id="SM00233">
    <property type="entry name" value="PH"/>
    <property type="match status" value="1"/>
</dbReference>
<dbReference type="GeneID" id="106476193"/>
<dbReference type="Pfam" id="PF22697">
    <property type="entry name" value="SOS1_NGEF_PH"/>
    <property type="match status" value="1"/>
</dbReference>
<dbReference type="InterPro" id="IPR000219">
    <property type="entry name" value="DH_dom"/>
</dbReference>
<dbReference type="InterPro" id="IPR055251">
    <property type="entry name" value="SOS1_NGEF_PH"/>
</dbReference>
<dbReference type="InterPro" id="IPR051480">
    <property type="entry name" value="Endocytic_GEF_Adapter"/>
</dbReference>
<dbReference type="Gene3D" id="2.30.29.30">
    <property type="entry name" value="Pleckstrin-homology domain (PH domain)/Phosphotyrosine-binding domain (PTB)"/>
    <property type="match status" value="1"/>
</dbReference>
<dbReference type="PANTHER" id="PTHR46006">
    <property type="entry name" value="RHO GUANINE NUCLEOTIDE EXCHANGE FACTOR AT 64C, ISOFORM A"/>
    <property type="match status" value="1"/>
</dbReference>
<comment type="subcellular location">
    <subcellularLocation>
        <location evidence="1">Cytoplasm</location>
    </subcellularLocation>
</comment>
<dbReference type="PANTHER" id="PTHR46006:SF8">
    <property type="entry name" value="DH DOMAIN-CONTAINING PROTEIN"/>
    <property type="match status" value="1"/>
</dbReference>
<keyword evidence="2" id="KW-0963">Cytoplasm</keyword>
<dbReference type="SUPFAM" id="SSF50729">
    <property type="entry name" value="PH domain-like"/>
    <property type="match status" value="1"/>
</dbReference>
<name>A0ABM1C0Y1_LIMPO</name>
<dbReference type="SUPFAM" id="SSF48065">
    <property type="entry name" value="DBL homology domain (DH-domain)"/>
    <property type="match status" value="1"/>
</dbReference>
<dbReference type="Gene3D" id="1.20.900.10">
    <property type="entry name" value="Dbl homology (DH) domain"/>
    <property type="match status" value="1"/>
</dbReference>
<dbReference type="RefSeq" id="XP_013792313.2">
    <property type="nucleotide sequence ID" value="XM_013936859.2"/>
</dbReference>
<accession>A0ABM1C0Y1</accession>
<keyword evidence="5" id="KW-1185">Reference proteome</keyword>
<evidence type="ECO:0000259" key="3">
    <source>
        <dbReference type="PROSITE" id="PS50003"/>
    </source>
</evidence>
<evidence type="ECO:0000313" key="5">
    <source>
        <dbReference type="Proteomes" id="UP000694941"/>
    </source>
</evidence>
<dbReference type="Proteomes" id="UP000694941">
    <property type="component" value="Unplaced"/>
</dbReference>
<proteinExistence type="predicted"/>
<evidence type="ECO:0000259" key="4">
    <source>
        <dbReference type="PROSITE" id="PS50010"/>
    </source>
</evidence>
<dbReference type="CDD" id="cd00160">
    <property type="entry name" value="RhoGEF"/>
    <property type="match status" value="1"/>
</dbReference>
<gene>
    <name evidence="6" type="primary">LOC106476193</name>
</gene>
<sequence>LLDSLKEQRKEDGAITSIGQIIQKWCPGLEAYVSYCSNQIYAKALLEEKKAHDWRFDDFLQRCLESPFSRKLDLWNFLDVPRNRLVKYPLLLKAILKHTPQGHEDRDCLPDVIKQVNNIIQLVDRKTGEANCEFIVSKLDFLEERQRDPFIQKAKSLLCSGILKNNRGTKLHVFLFDTGVLLTRPATRWTSNSSIANSKINATRYQVYREPIPIHQLEVENIKDGEVRMGGSFRSAFSSTDGAKHVFKLSFVDKNLGQSHTLQASDEHDKKQWLQNLNKLSNGHWSASTSGMKVRV</sequence>
<dbReference type="InterPro" id="IPR001849">
    <property type="entry name" value="PH_domain"/>
</dbReference>
<feature type="domain" description="DH" evidence="4">
    <location>
        <begin position="1"/>
        <end position="126"/>
    </location>
</feature>
<feature type="non-terminal residue" evidence="6">
    <location>
        <position position="1"/>
    </location>
</feature>
<evidence type="ECO:0000256" key="2">
    <source>
        <dbReference type="ARBA" id="ARBA00022490"/>
    </source>
</evidence>
<organism evidence="5 6">
    <name type="scientific">Limulus polyphemus</name>
    <name type="common">Atlantic horseshoe crab</name>
    <dbReference type="NCBI Taxonomy" id="6850"/>
    <lineage>
        <taxon>Eukaryota</taxon>
        <taxon>Metazoa</taxon>
        <taxon>Ecdysozoa</taxon>
        <taxon>Arthropoda</taxon>
        <taxon>Chelicerata</taxon>
        <taxon>Merostomata</taxon>
        <taxon>Xiphosura</taxon>
        <taxon>Limulidae</taxon>
        <taxon>Limulus</taxon>
    </lineage>
</organism>
<feature type="domain" description="PH" evidence="3">
    <location>
        <begin position="156"/>
        <end position="282"/>
    </location>
</feature>
<dbReference type="PROSITE" id="PS50010">
    <property type="entry name" value="DH_2"/>
    <property type="match status" value="1"/>
</dbReference>
<evidence type="ECO:0000313" key="6">
    <source>
        <dbReference type="RefSeq" id="XP_013792313.2"/>
    </source>
</evidence>
<dbReference type="SMART" id="SM00325">
    <property type="entry name" value="RhoGEF"/>
    <property type="match status" value="1"/>
</dbReference>
<protein>
    <submittedName>
        <fullName evidence="6">Neuroepithelial cell-transforming gene 1 protein-like</fullName>
    </submittedName>
</protein>
<dbReference type="InterPro" id="IPR035899">
    <property type="entry name" value="DBL_dom_sf"/>
</dbReference>